<dbReference type="Proteomes" id="UP000749293">
    <property type="component" value="Unassembled WGS sequence"/>
</dbReference>
<evidence type="ECO:0000256" key="3">
    <source>
        <dbReference type="ARBA" id="ARBA00012756"/>
    </source>
</evidence>
<sequence>MILSKSVLYALGLGLGLCTQARARTVLNTRQQDIVTWDDHSLLINGERVMIFSAEIHPFRLPVPGLWPDVLQKIKAAGYNCVSIYIDWQLLEGERGTFLAEGIFSQENFFAAAKAAGLYVVVRPGPYVNAEVSGGGFPGWLSRVEGTLRTNGTDYLAATELYMREINAKVADAQITNGGPVILVQIENEYTDFAEGYQLPSYDYWDKVKKQYTDAGIVVPLFNNEASMKGYITTSTPADVDIYGFDSYPVGFDCENPTAWPSGGIDEGWLAFNNELAPDSPLTIPEFQGGGFQAWGSTAGFESCAALVNMEFERVFYKNNYAVGATIFNIYMTYGGTNWGNLGHSDGFTSYDYGAQITEDRLVWREKYSEVKIQANFFHVSPGYLEADRFNPSLEYTDTEDITVTPATTNTTKFYITRHTTYDSVDSTPYKLTVKTVDYGDIQIPQLGNDTLVLNGRDSKIHLSDYPVGDDKLVYSSAEVFTWKKYDDKTVLVLYGGPNEHHEIAVEDDGKSDYSILQGDRVSVERSDDDYIIISLDISDDVTDRKVVKMRDGLYIYILNRNEAYDFWVPSTGVDGDYGTSDIILKAGYLVRSAQADGDTLNIVGDVNATTTIEVIGGVPADLKALSFNGNTLDFTRVNGTDAVKATVDFTKPEISLPSLESLSWKKIDSLPEVSDGYDDSAWVDANLTTSPNDFGAIDTPVSLRAGDYGFQAGSVLFRGHFTANGNESKLDISAQGGLASGSSVWLDSTFLGSWTGTAADSVGNSTFDVNSLSEGTEHVITVVVDLTGINENYVIGEDSMKEPRGIIKYDLASHDAADITWKVQGTLGGESYPDKTRGPLNEGGLFAERKGYHLPSPPSSDWEGGSPTDASSAAGITLYSAAFDLDLPDGYDIPLSVEFDSDVSGGSYRVQIFVNGYQYGKFVPHIGPQKSYPIPEGIVNHHGTNTIAITVWSMEEKGAQIKGLGWTVGMVSKSGFGDVESAPAPEWKERAGSY</sequence>
<evidence type="ECO:0000256" key="5">
    <source>
        <dbReference type="ARBA" id="ARBA00022801"/>
    </source>
</evidence>
<dbReference type="GO" id="GO:0004565">
    <property type="term" value="F:beta-galactosidase activity"/>
    <property type="evidence" value="ECO:0007669"/>
    <property type="project" value="UniProtKB-EC"/>
</dbReference>
<evidence type="ECO:0000256" key="10">
    <source>
        <dbReference type="SAM" id="SignalP"/>
    </source>
</evidence>
<keyword evidence="4 10" id="KW-0732">Signal</keyword>
<feature type="domain" description="Beta-galactosidase" evidence="11">
    <location>
        <begin position="383"/>
        <end position="567"/>
    </location>
</feature>
<name>A0A9P5D6I8_9HYPO</name>
<dbReference type="Pfam" id="PF10435">
    <property type="entry name" value="BetaGal_dom2"/>
    <property type="match status" value="1"/>
</dbReference>
<dbReference type="InterPro" id="IPR025300">
    <property type="entry name" value="BetaGal_jelly_roll_dom"/>
</dbReference>
<dbReference type="OrthoDB" id="1657402at2759"/>
<dbReference type="Gene3D" id="2.102.20.10">
    <property type="entry name" value="Beta-galactosidase, domain 2"/>
    <property type="match status" value="1"/>
</dbReference>
<dbReference type="Pfam" id="PF13363">
    <property type="entry name" value="BetaGal_dom3"/>
    <property type="match status" value="1"/>
</dbReference>
<evidence type="ECO:0000256" key="8">
    <source>
        <dbReference type="RuleBase" id="RU000675"/>
    </source>
</evidence>
<dbReference type="SUPFAM" id="SSF51011">
    <property type="entry name" value="Glycosyl hydrolase domain"/>
    <property type="match status" value="1"/>
</dbReference>
<feature type="chain" id="PRO_5040298313" description="Beta-galactosidase" evidence="10">
    <location>
        <begin position="24"/>
        <end position="995"/>
    </location>
</feature>
<protein>
    <recommendedName>
        <fullName evidence="3 8">Beta-galactosidase</fullName>
        <ecNumber evidence="3 8">3.2.1.23</ecNumber>
    </recommendedName>
</protein>
<dbReference type="InterPro" id="IPR019801">
    <property type="entry name" value="Glyco_hydro_35_CS"/>
</dbReference>
<dbReference type="AlphaFoldDB" id="A0A9P5D6I8"/>
<evidence type="ECO:0000256" key="6">
    <source>
        <dbReference type="ARBA" id="ARBA00023180"/>
    </source>
</evidence>
<reference evidence="12" key="1">
    <citation type="submission" date="2020-03" db="EMBL/GenBank/DDBJ databases">
        <title>Site-based positive gene gene selection in Geosmithia morbida across the United States reveals a broad range of putative effectors and factors for local host and environmental adapation.</title>
        <authorList>
            <person name="Onufrak A."/>
            <person name="Murdoch R.W."/>
            <person name="Gazis R."/>
            <person name="Huff M."/>
            <person name="Staton M."/>
            <person name="Klingeman W."/>
            <person name="Hadziabdic D."/>
        </authorList>
    </citation>
    <scope>NUCLEOTIDE SEQUENCE</scope>
    <source>
        <strain evidence="12">1262</strain>
    </source>
</reference>
<dbReference type="Gene3D" id="3.20.20.80">
    <property type="entry name" value="Glycosidases"/>
    <property type="match status" value="1"/>
</dbReference>
<dbReference type="InterPro" id="IPR017853">
    <property type="entry name" value="GH"/>
</dbReference>
<evidence type="ECO:0000256" key="2">
    <source>
        <dbReference type="ARBA" id="ARBA00009809"/>
    </source>
</evidence>
<gene>
    <name evidence="12" type="ORF">GMORB2_3644</name>
</gene>
<comment type="caution">
    <text evidence="12">The sequence shown here is derived from an EMBL/GenBank/DDBJ whole genome shotgun (WGS) entry which is preliminary data.</text>
</comment>
<dbReference type="PROSITE" id="PS01182">
    <property type="entry name" value="GLYCOSYL_HYDROL_F35"/>
    <property type="match status" value="1"/>
</dbReference>
<dbReference type="EMBL" id="JAANYQ010000003">
    <property type="protein sequence ID" value="KAF4124805.1"/>
    <property type="molecule type" value="Genomic_DNA"/>
</dbReference>
<dbReference type="SUPFAM" id="SSF51445">
    <property type="entry name" value="(Trans)glycosidases"/>
    <property type="match status" value="1"/>
</dbReference>
<dbReference type="Pfam" id="PF01301">
    <property type="entry name" value="Glyco_hydro_35"/>
    <property type="match status" value="1"/>
</dbReference>
<dbReference type="GO" id="GO:0005975">
    <property type="term" value="P:carbohydrate metabolic process"/>
    <property type="evidence" value="ECO:0007669"/>
    <property type="project" value="InterPro"/>
</dbReference>
<evidence type="ECO:0000313" key="13">
    <source>
        <dbReference type="Proteomes" id="UP000749293"/>
    </source>
</evidence>
<dbReference type="InterPro" id="IPR025972">
    <property type="entry name" value="BetaGal_dom3"/>
</dbReference>
<dbReference type="SUPFAM" id="SSF49785">
    <property type="entry name" value="Galactose-binding domain-like"/>
    <property type="match status" value="2"/>
</dbReference>
<keyword evidence="5 8" id="KW-0378">Hydrolase</keyword>
<feature type="signal peptide" evidence="10">
    <location>
        <begin position="1"/>
        <end position="23"/>
    </location>
</feature>
<evidence type="ECO:0000259" key="11">
    <source>
        <dbReference type="SMART" id="SM01029"/>
    </source>
</evidence>
<dbReference type="InterPro" id="IPR001944">
    <property type="entry name" value="Glycoside_Hdrlase_35"/>
</dbReference>
<keyword evidence="13" id="KW-1185">Reference proteome</keyword>
<dbReference type="EC" id="3.2.1.23" evidence="3 8"/>
<dbReference type="InterPro" id="IPR018954">
    <property type="entry name" value="Betagal_dom2"/>
</dbReference>
<organism evidence="12 13">
    <name type="scientific">Geosmithia morbida</name>
    <dbReference type="NCBI Taxonomy" id="1094350"/>
    <lineage>
        <taxon>Eukaryota</taxon>
        <taxon>Fungi</taxon>
        <taxon>Dikarya</taxon>
        <taxon>Ascomycota</taxon>
        <taxon>Pezizomycotina</taxon>
        <taxon>Sordariomycetes</taxon>
        <taxon>Hypocreomycetidae</taxon>
        <taxon>Hypocreales</taxon>
        <taxon>Bionectriaceae</taxon>
        <taxon>Geosmithia</taxon>
    </lineage>
</organism>
<comment type="catalytic activity">
    <reaction evidence="1 8">
        <text>Hydrolysis of terminal non-reducing beta-D-galactose residues in beta-D-galactosides.</text>
        <dbReference type="EC" id="3.2.1.23"/>
    </reaction>
</comment>
<accession>A0A9P5D6I8</accession>
<comment type="similarity">
    <text evidence="2 9">Belongs to the glycosyl hydrolase 35 family.</text>
</comment>
<evidence type="ECO:0000256" key="9">
    <source>
        <dbReference type="RuleBase" id="RU003679"/>
    </source>
</evidence>
<dbReference type="InterPro" id="IPR008979">
    <property type="entry name" value="Galactose-bd-like_sf"/>
</dbReference>
<dbReference type="GeneID" id="55969872"/>
<keyword evidence="6" id="KW-0325">Glycoprotein</keyword>
<dbReference type="RefSeq" id="XP_035323457.1">
    <property type="nucleotide sequence ID" value="XM_035465620.1"/>
</dbReference>
<dbReference type="SMART" id="SM01029">
    <property type="entry name" value="BetaGal_dom2"/>
    <property type="match status" value="1"/>
</dbReference>
<evidence type="ECO:0000256" key="1">
    <source>
        <dbReference type="ARBA" id="ARBA00001412"/>
    </source>
</evidence>
<dbReference type="InterPro" id="IPR037110">
    <property type="entry name" value="Betagal_dom2_sf"/>
</dbReference>
<evidence type="ECO:0000313" key="12">
    <source>
        <dbReference type="EMBL" id="KAF4124805.1"/>
    </source>
</evidence>
<evidence type="ECO:0000256" key="7">
    <source>
        <dbReference type="ARBA" id="ARBA00023295"/>
    </source>
</evidence>
<dbReference type="PANTHER" id="PTHR23421">
    <property type="entry name" value="BETA-GALACTOSIDASE RELATED"/>
    <property type="match status" value="1"/>
</dbReference>
<dbReference type="InterPro" id="IPR036833">
    <property type="entry name" value="BetaGal_dom3_sf"/>
</dbReference>
<proteinExistence type="inferred from homology"/>
<keyword evidence="7 8" id="KW-0326">Glycosidase</keyword>
<dbReference type="Gene3D" id="2.60.390.10">
    <property type="entry name" value="Beta-galactosidase, domain 3"/>
    <property type="match status" value="1"/>
</dbReference>
<dbReference type="PRINTS" id="PR00742">
    <property type="entry name" value="GLHYDRLASE35"/>
</dbReference>
<dbReference type="SUPFAM" id="SSF117100">
    <property type="entry name" value="Beta-galactosidase LacA, domain 3"/>
    <property type="match status" value="1"/>
</dbReference>
<evidence type="ECO:0000256" key="4">
    <source>
        <dbReference type="ARBA" id="ARBA00022729"/>
    </source>
</evidence>
<dbReference type="FunFam" id="2.60.120.260:FF:000065">
    <property type="entry name" value="Beta-galactosidase A"/>
    <property type="match status" value="1"/>
</dbReference>
<dbReference type="Gene3D" id="2.60.120.260">
    <property type="entry name" value="Galactose-binding domain-like"/>
    <property type="match status" value="2"/>
</dbReference>
<dbReference type="Pfam" id="PF13364">
    <property type="entry name" value="BetaGal_ABD2"/>
    <property type="match status" value="2"/>
</dbReference>
<dbReference type="InterPro" id="IPR031330">
    <property type="entry name" value="Gly_Hdrlase_35_cat"/>
</dbReference>
<dbReference type="FunFam" id="3.20.20.80:FF:000040">
    <property type="entry name" value="Beta-galactosidase A"/>
    <property type="match status" value="1"/>
</dbReference>